<evidence type="ECO:0000313" key="1">
    <source>
        <dbReference type="EMBL" id="CAG8738933.1"/>
    </source>
</evidence>
<protein>
    <submittedName>
        <fullName evidence="1">9678_t:CDS:1</fullName>
    </submittedName>
</protein>
<keyword evidence="2" id="KW-1185">Reference proteome</keyword>
<name>A0A9N9IK32_FUNMO</name>
<accession>A0A9N9IK32</accession>
<evidence type="ECO:0000313" key="2">
    <source>
        <dbReference type="Proteomes" id="UP000789375"/>
    </source>
</evidence>
<feature type="non-terminal residue" evidence="1">
    <location>
        <position position="1"/>
    </location>
</feature>
<reference evidence="1" key="1">
    <citation type="submission" date="2021-06" db="EMBL/GenBank/DDBJ databases">
        <authorList>
            <person name="Kallberg Y."/>
            <person name="Tangrot J."/>
            <person name="Rosling A."/>
        </authorList>
    </citation>
    <scope>NUCLEOTIDE SEQUENCE</scope>
    <source>
        <strain evidence="1">87-6 pot B 2015</strain>
    </source>
</reference>
<sequence length="81" mass="9464">RKVQMISYNTACNTISTNVEKIKIQMKNETEAFTSAKDFKRKREDNESNKELASLFDKSNKDILLKNIDEKVLEKEKKLPL</sequence>
<dbReference type="EMBL" id="CAJVPP010019819">
    <property type="protein sequence ID" value="CAG8738933.1"/>
    <property type="molecule type" value="Genomic_DNA"/>
</dbReference>
<dbReference type="AlphaFoldDB" id="A0A9N9IK32"/>
<gene>
    <name evidence="1" type="ORF">FMOSSE_LOCUS16034</name>
</gene>
<comment type="caution">
    <text evidence="1">The sequence shown here is derived from an EMBL/GenBank/DDBJ whole genome shotgun (WGS) entry which is preliminary data.</text>
</comment>
<proteinExistence type="predicted"/>
<organism evidence="1 2">
    <name type="scientific">Funneliformis mosseae</name>
    <name type="common">Endomycorrhizal fungus</name>
    <name type="synonym">Glomus mosseae</name>
    <dbReference type="NCBI Taxonomy" id="27381"/>
    <lineage>
        <taxon>Eukaryota</taxon>
        <taxon>Fungi</taxon>
        <taxon>Fungi incertae sedis</taxon>
        <taxon>Mucoromycota</taxon>
        <taxon>Glomeromycotina</taxon>
        <taxon>Glomeromycetes</taxon>
        <taxon>Glomerales</taxon>
        <taxon>Glomeraceae</taxon>
        <taxon>Funneliformis</taxon>
    </lineage>
</organism>
<dbReference type="Proteomes" id="UP000789375">
    <property type="component" value="Unassembled WGS sequence"/>
</dbReference>
<feature type="non-terminal residue" evidence="1">
    <location>
        <position position="81"/>
    </location>
</feature>